<dbReference type="NCBIfam" id="TIGR01393">
    <property type="entry name" value="lepA"/>
    <property type="match status" value="1"/>
</dbReference>
<dbReference type="EMBL" id="CACRUN010000026">
    <property type="protein sequence ID" value="VYU23253.1"/>
    <property type="molecule type" value="Genomic_DNA"/>
</dbReference>
<evidence type="ECO:0000256" key="6">
    <source>
        <dbReference type="ARBA" id="ARBA00023134"/>
    </source>
</evidence>
<evidence type="ECO:0000313" key="14">
    <source>
        <dbReference type="EMBL" id="VYU23253.1"/>
    </source>
</evidence>
<dbReference type="FunFam" id="2.40.30.10:FF:000015">
    <property type="entry name" value="Translation factor GUF1, mitochondrial"/>
    <property type="match status" value="1"/>
</dbReference>
<proteinExistence type="inferred from homology"/>
<dbReference type="SUPFAM" id="SSF54980">
    <property type="entry name" value="EF-G C-terminal domain-like"/>
    <property type="match status" value="2"/>
</dbReference>
<dbReference type="InterPro" id="IPR004161">
    <property type="entry name" value="EFTu-like_2"/>
</dbReference>
<keyword evidence="14" id="KW-0251">Elongation factor</keyword>
<dbReference type="FunFam" id="3.30.70.240:FF:000007">
    <property type="entry name" value="Translation factor GUF1, mitochondrial"/>
    <property type="match status" value="1"/>
</dbReference>
<dbReference type="InterPro" id="IPR000795">
    <property type="entry name" value="T_Tr_GTP-bd_dom"/>
</dbReference>
<evidence type="ECO:0000256" key="3">
    <source>
        <dbReference type="ARBA" id="ARBA00022741"/>
    </source>
</evidence>
<dbReference type="SUPFAM" id="SSF52540">
    <property type="entry name" value="P-loop containing nucleoside triphosphate hydrolases"/>
    <property type="match status" value="1"/>
</dbReference>
<sequence length="599" mass="66698">MSTKKIRNFCIIAHIDHGKSTIADRLIEYTGTLKKREMEAQVLDSMDLERERGITIKAQSVRILYKAQDGEEYILNLIDTPGHVDFSYEVSRSLAACEGALLVVDAAQGVEAQTLANVYLALEHDLEIIPVINKIDLPSADPDRVKHEIEDIIGLDASEAVLCSAKSGIGIPDILEAIVNKVPAPPDKSDEPTRALIFDSRFDAYKGAIAYVRVKEGTIKAKDTIRMMHDQKDFDVTELGIFTPNLVPVQELPCGSVGCIAASIKNVADCHVGDTVTLANNPAPEPLPGYRKAVSMVYCGLYPTESKDYENLRDALEKLQLNDAALEYEAETSLALGFGFRCGFLGLLHMDVIQERLEREYNLTLITTAPSVNYKVYKTNGEMLEVDNPAKLPPPTEIDYIEEPYVKATTIVPKDFVGTIMELSQDKRGEYQSMEYLDETRVSVVYHLPLSEIIYDYFDKLKSATKGYASLDYELIGYKQSPMVKMDILLNGEPVDALSIIVHKDRAATRGRALAEKLKELIPRQMFEIPIQAAVGTKIVARETVKAWRKDVLAKCYGGDISRKRKLLEKQKAGKKRMKAVGSVEIPQEAFMAILKVED</sequence>
<evidence type="ECO:0000256" key="9">
    <source>
        <dbReference type="ARBA" id="ARBA00057626"/>
    </source>
</evidence>
<dbReference type="AlphaFoldDB" id="A0A6N3DCT8"/>
<keyword evidence="7 12" id="KW-0472">Membrane</keyword>
<dbReference type="GO" id="GO:0003924">
    <property type="term" value="F:GTPase activity"/>
    <property type="evidence" value="ECO:0007669"/>
    <property type="project" value="UniProtKB-UniRule"/>
</dbReference>
<evidence type="ECO:0000256" key="8">
    <source>
        <dbReference type="ARBA" id="ARBA00050293"/>
    </source>
</evidence>
<dbReference type="InterPro" id="IPR000640">
    <property type="entry name" value="EFG_V-like"/>
</dbReference>
<keyword evidence="2 12" id="KW-1003">Cell membrane</keyword>
<comment type="subcellular location">
    <subcellularLocation>
        <location evidence="12">Cell membrane</location>
        <topology evidence="12">Peripheral membrane protein</topology>
        <orientation evidence="12">Cytoplasmic side</orientation>
    </subcellularLocation>
</comment>
<comment type="similarity">
    <text evidence="1 12">Belongs to the TRAFAC class translation factor GTPase superfamily. Classic translation factor GTPase family. LepA subfamily.</text>
</comment>
<dbReference type="InterPro" id="IPR035647">
    <property type="entry name" value="EFG_III/V"/>
</dbReference>
<dbReference type="GO" id="GO:0003746">
    <property type="term" value="F:translation elongation factor activity"/>
    <property type="evidence" value="ECO:0007669"/>
    <property type="project" value="UniProtKB-UniRule"/>
</dbReference>
<name>A0A6N3DCT8_9FIRM</name>
<evidence type="ECO:0000256" key="11">
    <source>
        <dbReference type="ARBA" id="ARBA00066744"/>
    </source>
</evidence>
<dbReference type="FunFam" id="3.40.50.300:FF:000078">
    <property type="entry name" value="Elongation factor 4"/>
    <property type="match status" value="1"/>
</dbReference>
<dbReference type="Gene3D" id="3.30.70.240">
    <property type="match status" value="1"/>
</dbReference>
<keyword evidence="3 12" id="KW-0547">Nucleotide-binding</keyword>
<dbReference type="Gene3D" id="3.40.50.300">
    <property type="entry name" value="P-loop containing nucleotide triphosphate hydrolases"/>
    <property type="match status" value="1"/>
</dbReference>
<comment type="catalytic activity">
    <reaction evidence="8 12">
        <text>GTP + H2O = GDP + phosphate + H(+)</text>
        <dbReference type="Rhea" id="RHEA:19669"/>
        <dbReference type="ChEBI" id="CHEBI:15377"/>
        <dbReference type="ChEBI" id="CHEBI:15378"/>
        <dbReference type="ChEBI" id="CHEBI:37565"/>
        <dbReference type="ChEBI" id="CHEBI:43474"/>
        <dbReference type="ChEBI" id="CHEBI:58189"/>
        <dbReference type="EC" id="3.6.5.n1"/>
    </reaction>
</comment>
<reference evidence="14" key="1">
    <citation type="submission" date="2019-11" db="EMBL/GenBank/DDBJ databases">
        <authorList>
            <person name="Feng L."/>
        </authorList>
    </citation>
    <scope>NUCLEOTIDE SEQUENCE</scope>
    <source>
        <strain evidence="14">VatypicaLFYP47</strain>
    </source>
</reference>
<dbReference type="InterPro" id="IPR038363">
    <property type="entry name" value="LepA_C_sf"/>
</dbReference>
<evidence type="ECO:0000256" key="2">
    <source>
        <dbReference type="ARBA" id="ARBA00022475"/>
    </source>
</evidence>
<dbReference type="Gene3D" id="3.30.70.870">
    <property type="entry name" value="Elongation Factor G (Translational Gtpase), domain 3"/>
    <property type="match status" value="1"/>
</dbReference>
<dbReference type="Pfam" id="PF06421">
    <property type="entry name" value="LepA_C"/>
    <property type="match status" value="1"/>
</dbReference>
<dbReference type="PANTHER" id="PTHR43512:SF4">
    <property type="entry name" value="TRANSLATION FACTOR GUF1 HOMOLOG, CHLOROPLASTIC"/>
    <property type="match status" value="1"/>
</dbReference>
<dbReference type="CDD" id="cd03709">
    <property type="entry name" value="lepA_C"/>
    <property type="match status" value="1"/>
</dbReference>
<comment type="similarity">
    <text evidence="10">Belongs to the GTP-binding elongation factor family. LepA subfamily.</text>
</comment>
<dbReference type="PRINTS" id="PR00315">
    <property type="entry name" value="ELONGATNFCT"/>
</dbReference>
<evidence type="ECO:0000256" key="4">
    <source>
        <dbReference type="ARBA" id="ARBA00022801"/>
    </source>
</evidence>
<feature type="domain" description="Tr-type G" evidence="13">
    <location>
        <begin position="4"/>
        <end position="187"/>
    </location>
</feature>
<dbReference type="FunFam" id="3.30.70.870:FF:000004">
    <property type="entry name" value="Translation factor GUF1, mitochondrial"/>
    <property type="match status" value="1"/>
</dbReference>
<protein>
    <recommendedName>
        <fullName evidence="11 12">Elongation factor 4</fullName>
        <shortName evidence="12">EF-4</shortName>
        <ecNumber evidence="11 12">3.6.5.n1</ecNumber>
    </recommendedName>
    <alternativeName>
        <fullName evidence="12">Ribosomal back-translocase LepA</fullName>
    </alternativeName>
</protein>
<feature type="binding site" evidence="12">
    <location>
        <begin position="133"/>
        <end position="136"/>
    </location>
    <ligand>
        <name>GTP</name>
        <dbReference type="ChEBI" id="CHEBI:37565"/>
    </ligand>
</feature>
<dbReference type="GO" id="GO:0005886">
    <property type="term" value="C:plasma membrane"/>
    <property type="evidence" value="ECO:0007669"/>
    <property type="project" value="UniProtKB-SubCell"/>
</dbReference>
<organism evidence="14">
    <name type="scientific">Veillonella atypica</name>
    <dbReference type="NCBI Taxonomy" id="39777"/>
    <lineage>
        <taxon>Bacteria</taxon>
        <taxon>Bacillati</taxon>
        <taxon>Bacillota</taxon>
        <taxon>Negativicutes</taxon>
        <taxon>Veillonellales</taxon>
        <taxon>Veillonellaceae</taxon>
        <taxon>Veillonella</taxon>
    </lineage>
</organism>
<dbReference type="CDD" id="cd03699">
    <property type="entry name" value="EF4_II"/>
    <property type="match status" value="1"/>
</dbReference>
<dbReference type="InterPro" id="IPR027417">
    <property type="entry name" value="P-loop_NTPase"/>
</dbReference>
<dbReference type="InterPro" id="IPR006297">
    <property type="entry name" value="EF-4"/>
</dbReference>
<dbReference type="Pfam" id="PF03144">
    <property type="entry name" value="GTP_EFTU_D2"/>
    <property type="match status" value="1"/>
</dbReference>
<dbReference type="NCBIfam" id="TIGR00231">
    <property type="entry name" value="small_GTP"/>
    <property type="match status" value="1"/>
</dbReference>
<comment type="function">
    <text evidence="9 12">Required for accurate and efficient protein synthesis under certain stress conditions. May act as a fidelity factor of the translation reaction, by catalyzing a one-codon backward translocation of tRNAs on improperly translocated ribosomes. Back-translocation proceeds from a post-translocation (POST) complex to a pre-translocation (PRE) complex, thus giving elongation factor G a second chance to translocate the tRNAs correctly. Binds to ribosomes in a GTP-dependent manner.</text>
</comment>
<dbReference type="GO" id="GO:0045727">
    <property type="term" value="P:positive regulation of translation"/>
    <property type="evidence" value="ECO:0007669"/>
    <property type="project" value="UniProtKB-UniRule"/>
</dbReference>
<dbReference type="PROSITE" id="PS00301">
    <property type="entry name" value="G_TR_1"/>
    <property type="match status" value="1"/>
</dbReference>
<keyword evidence="5 12" id="KW-0648">Protein biosynthesis</keyword>
<gene>
    <name evidence="12 14" type="primary">lepA</name>
    <name evidence="14" type="ORF">VALFYP47_01696</name>
</gene>
<evidence type="ECO:0000256" key="10">
    <source>
        <dbReference type="ARBA" id="ARBA00061052"/>
    </source>
</evidence>
<dbReference type="CDD" id="cd01890">
    <property type="entry name" value="LepA"/>
    <property type="match status" value="1"/>
</dbReference>
<dbReference type="RefSeq" id="WP_156718648.1">
    <property type="nucleotide sequence ID" value="NZ_CACRUN010000026.1"/>
</dbReference>
<dbReference type="InterPro" id="IPR013842">
    <property type="entry name" value="LepA_CTD"/>
</dbReference>
<dbReference type="GO" id="GO:0043022">
    <property type="term" value="F:ribosome binding"/>
    <property type="evidence" value="ECO:0007669"/>
    <property type="project" value="UniProtKB-UniRule"/>
</dbReference>
<dbReference type="FunFam" id="3.30.70.2570:FF:000001">
    <property type="entry name" value="Translation factor GUF1, mitochondrial"/>
    <property type="match status" value="1"/>
</dbReference>
<dbReference type="InterPro" id="IPR035654">
    <property type="entry name" value="LepA_IV"/>
</dbReference>
<keyword evidence="6 12" id="KW-0342">GTP-binding</keyword>
<dbReference type="Pfam" id="PF00009">
    <property type="entry name" value="GTP_EFTU"/>
    <property type="match status" value="1"/>
</dbReference>
<dbReference type="InterPro" id="IPR031157">
    <property type="entry name" value="G_TR_CS"/>
</dbReference>
<evidence type="ECO:0000256" key="12">
    <source>
        <dbReference type="HAMAP-Rule" id="MF_00071"/>
    </source>
</evidence>
<evidence type="ECO:0000256" key="5">
    <source>
        <dbReference type="ARBA" id="ARBA00022917"/>
    </source>
</evidence>
<dbReference type="PROSITE" id="PS51722">
    <property type="entry name" value="G_TR_2"/>
    <property type="match status" value="1"/>
</dbReference>
<dbReference type="GO" id="GO:0005525">
    <property type="term" value="F:GTP binding"/>
    <property type="evidence" value="ECO:0007669"/>
    <property type="project" value="UniProtKB-UniRule"/>
</dbReference>
<dbReference type="Gene3D" id="2.40.30.10">
    <property type="entry name" value="Translation factors"/>
    <property type="match status" value="1"/>
</dbReference>
<dbReference type="PANTHER" id="PTHR43512">
    <property type="entry name" value="TRANSLATION FACTOR GUF1-RELATED"/>
    <property type="match status" value="1"/>
</dbReference>
<dbReference type="EC" id="3.6.5.n1" evidence="11 12"/>
<keyword evidence="4 12" id="KW-0378">Hydrolase</keyword>
<dbReference type="Gene3D" id="3.30.70.2570">
    <property type="entry name" value="Elongation factor 4, C-terminal domain"/>
    <property type="match status" value="1"/>
</dbReference>
<evidence type="ECO:0000256" key="1">
    <source>
        <dbReference type="ARBA" id="ARBA00005454"/>
    </source>
</evidence>
<dbReference type="CDD" id="cd16260">
    <property type="entry name" value="EF4_III"/>
    <property type="match status" value="1"/>
</dbReference>
<dbReference type="HAMAP" id="MF_00071">
    <property type="entry name" value="LepA"/>
    <property type="match status" value="1"/>
</dbReference>
<dbReference type="SMART" id="SM00838">
    <property type="entry name" value="EFG_C"/>
    <property type="match status" value="1"/>
</dbReference>
<dbReference type="Pfam" id="PF00679">
    <property type="entry name" value="EFG_C"/>
    <property type="match status" value="1"/>
</dbReference>
<evidence type="ECO:0000259" key="13">
    <source>
        <dbReference type="PROSITE" id="PS51722"/>
    </source>
</evidence>
<dbReference type="InterPro" id="IPR005225">
    <property type="entry name" value="Small_GTP-bd"/>
</dbReference>
<evidence type="ECO:0000256" key="7">
    <source>
        <dbReference type="ARBA" id="ARBA00023136"/>
    </source>
</evidence>
<feature type="binding site" evidence="12">
    <location>
        <begin position="16"/>
        <end position="21"/>
    </location>
    <ligand>
        <name>GTP</name>
        <dbReference type="ChEBI" id="CHEBI:37565"/>
    </ligand>
</feature>
<accession>A0A6N3DCT8</accession>